<dbReference type="GO" id="GO:0004523">
    <property type="term" value="F:RNA-DNA hybrid ribonuclease activity"/>
    <property type="evidence" value="ECO:0007669"/>
    <property type="project" value="InterPro"/>
</dbReference>
<protein>
    <recommendedName>
        <fullName evidence="1">RNase H type-1 domain-containing protein</fullName>
    </recommendedName>
</protein>
<evidence type="ECO:0000259" key="1">
    <source>
        <dbReference type="PROSITE" id="PS50879"/>
    </source>
</evidence>
<dbReference type="InterPro" id="IPR002156">
    <property type="entry name" value="RNaseH_domain"/>
</dbReference>
<evidence type="ECO:0000313" key="2">
    <source>
        <dbReference type="EMBL" id="QHU10120.1"/>
    </source>
</evidence>
<accession>A0A6C0JZJ6</accession>
<dbReference type="CDD" id="cd09279">
    <property type="entry name" value="RNase_HI_like"/>
    <property type="match status" value="1"/>
</dbReference>
<reference evidence="2" key="1">
    <citation type="journal article" date="2020" name="Nature">
        <title>Giant virus diversity and host interactions through global metagenomics.</title>
        <authorList>
            <person name="Schulz F."/>
            <person name="Roux S."/>
            <person name="Paez-Espino D."/>
            <person name="Jungbluth S."/>
            <person name="Walsh D.A."/>
            <person name="Denef V.J."/>
            <person name="McMahon K.D."/>
            <person name="Konstantinidis K.T."/>
            <person name="Eloe-Fadrosh E.A."/>
            <person name="Kyrpides N.C."/>
            <person name="Woyke T."/>
        </authorList>
    </citation>
    <scope>NUCLEOTIDE SEQUENCE</scope>
    <source>
        <strain evidence="2">GVMAG-S-1101164-67</strain>
    </source>
</reference>
<dbReference type="InterPro" id="IPR036397">
    <property type="entry name" value="RNaseH_sf"/>
</dbReference>
<dbReference type="GO" id="GO:0003676">
    <property type="term" value="F:nucleic acid binding"/>
    <property type="evidence" value="ECO:0007669"/>
    <property type="project" value="InterPro"/>
</dbReference>
<proteinExistence type="predicted"/>
<dbReference type="PROSITE" id="PS50879">
    <property type="entry name" value="RNASE_H_1"/>
    <property type="match status" value="1"/>
</dbReference>
<feature type="domain" description="RNase H type-1" evidence="1">
    <location>
        <begin position="58"/>
        <end position="189"/>
    </location>
</feature>
<organism evidence="2">
    <name type="scientific">viral metagenome</name>
    <dbReference type="NCBI Taxonomy" id="1070528"/>
    <lineage>
        <taxon>unclassified sequences</taxon>
        <taxon>metagenomes</taxon>
        <taxon>organismal metagenomes</taxon>
    </lineage>
</organism>
<dbReference type="PANTHER" id="PTHR46387:SF2">
    <property type="entry name" value="RIBONUCLEASE HI"/>
    <property type="match status" value="1"/>
</dbReference>
<dbReference type="InterPro" id="IPR012337">
    <property type="entry name" value="RNaseH-like_sf"/>
</dbReference>
<dbReference type="Pfam" id="PF13456">
    <property type="entry name" value="RVT_3"/>
    <property type="match status" value="1"/>
</dbReference>
<dbReference type="EMBL" id="MN740750">
    <property type="protein sequence ID" value="QHU10120.1"/>
    <property type="molecule type" value="Genomic_DNA"/>
</dbReference>
<dbReference type="SUPFAM" id="SSF53098">
    <property type="entry name" value="Ribonuclease H-like"/>
    <property type="match status" value="1"/>
</dbReference>
<dbReference type="PANTHER" id="PTHR46387">
    <property type="entry name" value="POLYNUCLEOTIDYL TRANSFERASE, RIBONUCLEASE H-LIKE SUPERFAMILY PROTEIN"/>
    <property type="match status" value="1"/>
</dbReference>
<dbReference type="Gene3D" id="3.30.420.10">
    <property type="entry name" value="Ribonuclease H-like superfamily/Ribonuclease H"/>
    <property type="match status" value="1"/>
</dbReference>
<dbReference type="AlphaFoldDB" id="A0A6C0JZJ6"/>
<sequence length="195" mass="22018">MQRMNQQKLTNFFQKSAKIVPQVLPNNNPRSTTPKPRTEFLEPTAKPCEIPCPESDIANPYYCMMFDGCSKGNPGPAGAGAVIYANNVEIWSRAIFVGNRETNNLAEYTGMLLGLNEAVRRNIRVLTVKGDSEVVIKQMLGKYKVKSENLLDIYEQAKDLEKHFDKIDYIHVYRHLNARADALSNEGLAKVITRK</sequence>
<name>A0A6C0JZJ6_9ZZZZ</name>